<accession>A0A4V2UK83</accession>
<keyword evidence="3" id="KW-1185">Reference proteome</keyword>
<evidence type="ECO:0000256" key="1">
    <source>
        <dbReference type="SAM" id="SignalP"/>
    </source>
</evidence>
<gene>
    <name evidence="2" type="ORF">BCF53_102298</name>
</gene>
<dbReference type="Proteomes" id="UP000295793">
    <property type="component" value="Unassembled WGS sequence"/>
</dbReference>
<dbReference type="EMBL" id="SLZR01000002">
    <property type="protein sequence ID" value="TCS43272.1"/>
    <property type="molecule type" value="Genomic_DNA"/>
</dbReference>
<organism evidence="2 3">
    <name type="scientific">Reinekea marinisedimentorum</name>
    <dbReference type="NCBI Taxonomy" id="230495"/>
    <lineage>
        <taxon>Bacteria</taxon>
        <taxon>Pseudomonadati</taxon>
        <taxon>Pseudomonadota</taxon>
        <taxon>Gammaproteobacteria</taxon>
        <taxon>Oceanospirillales</taxon>
        <taxon>Saccharospirillaceae</taxon>
        <taxon>Reinekea</taxon>
    </lineage>
</organism>
<protein>
    <submittedName>
        <fullName evidence="2">Uncharacterized protein</fullName>
    </submittedName>
</protein>
<dbReference type="RefSeq" id="WP_132700049.1">
    <property type="nucleotide sequence ID" value="NZ_SLZR01000002.1"/>
</dbReference>
<keyword evidence="1" id="KW-0732">Signal</keyword>
<proteinExistence type="predicted"/>
<reference evidence="2 3" key="1">
    <citation type="submission" date="2019-03" db="EMBL/GenBank/DDBJ databases">
        <title>Genomic Encyclopedia of Archaeal and Bacterial Type Strains, Phase II (KMG-II): from individual species to whole genera.</title>
        <authorList>
            <person name="Goeker M."/>
        </authorList>
    </citation>
    <scope>NUCLEOTIDE SEQUENCE [LARGE SCALE GENOMIC DNA]</scope>
    <source>
        <strain evidence="2 3">DSM 15388</strain>
    </source>
</reference>
<evidence type="ECO:0000313" key="2">
    <source>
        <dbReference type="EMBL" id="TCS43272.1"/>
    </source>
</evidence>
<dbReference type="AlphaFoldDB" id="A0A4V2UK83"/>
<feature type="signal peptide" evidence="1">
    <location>
        <begin position="1"/>
        <end position="22"/>
    </location>
</feature>
<comment type="caution">
    <text evidence="2">The sequence shown here is derived from an EMBL/GenBank/DDBJ whole genome shotgun (WGS) entry which is preliminary data.</text>
</comment>
<sequence length="107" mass="12047">MNMLKKLTLAGAAALLTTLVCAGETIDQFTSLDTSEGYFWGDDMVYYYTNFTIIQDYESDERLSLKSLSPGDWLVISYQSDNIGRMTAKQILIVPDEETARSVKRAM</sequence>
<name>A0A4V2UK83_9GAMM</name>
<feature type="chain" id="PRO_5020468716" evidence="1">
    <location>
        <begin position="23"/>
        <end position="107"/>
    </location>
</feature>
<evidence type="ECO:0000313" key="3">
    <source>
        <dbReference type="Proteomes" id="UP000295793"/>
    </source>
</evidence>